<accession>A0ABU8LVU9</accession>
<dbReference type="RefSeq" id="WP_337338781.1">
    <property type="nucleotide sequence ID" value="NZ_JBBDGL010000004.1"/>
</dbReference>
<name>A0ABU8LVU9_9MICO</name>
<evidence type="ECO:0000313" key="3">
    <source>
        <dbReference type="Proteomes" id="UP001368654"/>
    </source>
</evidence>
<keyword evidence="3" id="KW-1185">Reference proteome</keyword>
<dbReference type="SUPFAM" id="SSF56112">
    <property type="entry name" value="Protein kinase-like (PK-like)"/>
    <property type="match status" value="1"/>
</dbReference>
<feature type="domain" description="Aminoglycoside phosphotransferase" evidence="1">
    <location>
        <begin position="84"/>
        <end position="247"/>
    </location>
</feature>
<comment type="caution">
    <text evidence="2">The sequence shown here is derived from an EMBL/GenBank/DDBJ whole genome shotgun (WGS) entry which is preliminary data.</text>
</comment>
<reference evidence="2 3" key="1">
    <citation type="submission" date="2024-02" db="EMBL/GenBank/DDBJ databases">
        <authorList>
            <person name="Saticioglu I.B."/>
        </authorList>
    </citation>
    <scope>NUCLEOTIDE SEQUENCE [LARGE SCALE GENOMIC DNA]</scope>
    <source>
        <strain evidence="2 3">Mu-86</strain>
    </source>
</reference>
<dbReference type="InterPro" id="IPR011009">
    <property type="entry name" value="Kinase-like_dom_sf"/>
</dbReference>
<evidence type="ECO:0000259" key="1">
    <source>
        <dbReference type="Pfam" id="PF01636"/>
    </source>
</evidence>
<dbReference type="Gene3D" id="3.90.1200.10">
    <property type="match status" value="1"/>
</dbReference>
<gene>
    <name evidence="2" type="ORF">WDU96_12120</name>
</gene>
<dbReference type="Proteomes" id="UP001368654">
    <property type="component" value="Unassembled WGS sequence"/>
</dbReference>
<evidence type="ECO:0000313" key="2">
    <source>
        <dbReference type="EMBL" id="MEJ1156346.1"/>
    </source>
</evidence>
<dbReference type="Pfam" id="PF01636">
    <property type="entry name" value="APH"/>
    <property type="match status" value="1"/>
</dbReference>
<proteinExistence type="predicted"/>
<protein>
    <submittedName>
        <fullName evidence="2">Phosphotransferase</fullName>
    </submittedName>
</protein>
<sequence length="292" mass="32592">MSAPDPLFAVSRSTRLSPRQRTLIEQWEPTAELVADLSWRLGGTTVLLARAGDTEIVVKAGERGDLNVTREIEGREHWAGVWVELGVAAKTFHADSDANILLLEHLPGDLIAGSEAAIDPEVHRRAGELLRVFHDQRAIDPADSDEEETRRASAWLDSAHRIDADAVQRLRYALSVLPGVTAPLVPTHGDFQPRNWLLDDGEVRFVDFGRFGHRAAATDFARMAAQEWLQNPACETAFIEGYGIDPRDDQEWLMIRLRQAIETAAWAYQAGDPAFEQQGLRMVDEVLEDLEL</sequence>
<organism evidence="2 3">
    <name type="scientific">Microbacterium marmarense</name>
    <dbReference type="NCBI Taxonomy" id="3122051"/>
    <lineage>
        <taxon>Bacteria</taxon>
        <taxon>Bacillati</taxon>
        <taxon>Actinomycetota</taxon>
        <taxon>Actinomycetes</taxon>
        <taxon>Micrococcales</taxon>
        <taxon>Microbacteriaceae</taxon>
        <taxon>Microbacterium</taxon>
    </lineage>
</organism>
<dbReference type="EMBL" id="JBBDGL010000004">
    <property type="protein sequence ID" value="MEJ1156346.1"/>
    <property type="molecule type" value="Genomic_DNA"/>
</dbReference>
<dbReference type="InterPro" id="IPR002575">
    <property type="entry name" value="Aminoglycoside_PTrfase"/>
</dbReference>